<organism evidence="1 2">
    <name type="scientific">Trichomonascus ciferrii</name>
    <dbReference type="NCBI Taxonomy" id="44093"/>
    <lineage>
        <taxon>Eukaryota</taxon>
        <taxon>Fungi</taxon>
        <taxon>Dikarya</taxon>
        <taxon>Ascomycota</taxon>
        <taxon>Saccharomycotina</taxon>
        <taxon>Dipodascomycetes</taxon>
        <taxon>Dipodascales</taxon>
        <taxon>Trichomonascaceae</taxon>
        <taxon>Trichomonascus</taxon>
        <taxon>Trichomonascus ciferrii complex</taxon>
    </lineage>
</organism>
<evidence type="ECO:0000313" key="1">
    <source>
        <dbReference type="EMBL" id="KAA8916656.1"/>
    </source>
</evidence>
<dbReference type="EMBL" id="SWFS01000091">
    <property type="protein sequence ID" value="KAA8916656.1"/>
    <property type="molecule type" value="Genomic_DNA"/>
</dbReference>
<comment type="caution">
    <text evidence="1">The sequence shown here is derived from an EMBL/GenBank/DDBJ whole genome shotgun (WGS) entry which is preliminary data.</text>
</comment>
<dbReference type="VEuPathDB" id="FungiDB:TRICI_001182"/>
<keyword evidence="2" id="KW-1185">Reference proteome</keyword>
<dbReference type="Proteomes" id="UP000761534">
    <property type="component" value="Unassembled WGS sequence"/>
</dbReference>
<name>A0A642VBC9_9ASCO</name>
<proteinExistence type="predicted"/>
<dbReference type="AlphaFoldDB" id="A0A642VBC9"/>
<reference evidence="1" key="1">
    <citation type="journal article" date="2019" name="G3 (Bethesda)">
        <title>Genome Assemblies of Two Rare Opportunistic Yeast Pathogens: Diutina rugosa (syn. Candida rugosa) and Trichomonascus ciferrii (syn. Candida ciferrii).</title>
        <authorList>
            <person name="Mixao V."/>
            <person name="Saus E."/>
            <person name="Hansen A.P."/>
            <person name="Lass-Florl C."/>
            <person name="Gabaldon T."/>
        </authorList>
    </citation>
    <scope>NUCLEOTIDE SEQUENCE</scope>
    <source>
        <strain evidence="1">CBS 4856</strain>
    </source>
</reference>
<sequence length="156" mass="17584">MPMMSKSTPLWLSDGRMFHTIVDVRLVITPGSSGFWLINTFSHEAKATKPASQPYSTFLKPEKIASHKINSSSSRRVPELELTQFRNSATKPTTQKWPENSKHRYESEDVKGVILIDPSCGLSLGVRGVAHNGDAPYIRWYCNKEGIDTAKIDYRD</sequence>
<evidence type="ECO:0000313" key="2">
    <source>
        <dbReference type="Proteomes" id="UP000761534"/>
    </source>
</evidence>
<protein>
    <submittedName>
        <fullName evidence="1">Uncharacterized protein</fullName>
    </submittedName>
</protein>
<accession>A0A642VBC9</accession>
<gene>
    <name evidence="1" type="ORF">TRICI_001182</name>
</gene>